<evidence type="ECO:0000313" key="8">
    <source>
        <dbReference type="Proteomes" id="UP000184612"/>
    </source>
</evidence>
<evidence type="ECO:0000313" key="7">
    <source>
        <dbReference type="EMBL" id="SHO46775.1"/>
    </source>
</evidence>
<dbReference type="InterPro" id="IPR007630">
    <property type="entry name" value="RNA_pol_sigma70_r4"/>
</dbReference>
<evidence type="ECO:0000256" key="4">
    <source>
        <dbReference type="ARBA" id="ARBA00023163"/>
    </source>
</evidence>
<keyword evidence="2" id="KW-0731">Sigma factor</keyword>
<dbReference type="STRING" id="1121345.SAMN02745217_01284"/>
<sequence length="317" mass="36965">MSNEELVQLIKQGSDPAGNMEQLYIQNKGIIFSVVKKYRYACQSDYNSTPIVEMDELMHEAYFGLVKAVESYDASQGVLFMSYAPYWIRQAVKRYLDNCGRVIRVPVHKQALVYQYNHITAYCLQNFNREPSIQEYARWLHISDKGVEQLQRFMFRDKVHSLDAAVPGGEEEDISFADTVASDTDLEGEVIERVSQEQLKDELWNLISMVLKDDKKVQIIKLRYIDNLTLESIGKQFNISSAAIRQMLVHCDRLIKRNVGIRRLAIEIGLWDADKPFSADRVKYWCECSRYNMLDKNELRYARRMGWVDDELLHGYS</sequence>
<evidence type="ECO:0000259" key="6">
    <source>
        <dbReference type="Pfam" id="PF04545"/>
    </source>
</evidence>
<dbReference type="Gene3D" id="1.10.10.10">
    <property type="entry name" value="Winged helix-like DNA-binding domain superfamily/Winged helix DNA-binding domain"/>
    <property type="match status" value="2"/>
</dbReference>
<dbReference type="InterPro" id="IPR014284">
    <property type="entry name" value="RNA_pol_sigma-70_dom"/>
</dbReference>
<dbReference type="Pfam" id="PF04545">
    <property type="entry name" value="Sigma70_r4"/>
    <property type="match status" value="1"/>
</dbReference>
<evidence type="ECO:0000256" key="2">
    <source>
        <dbReference type="ARBA" id="ARBA00023082"/>
    </source>
</evidence>
<dbReference type="InterPro" id="IPR000943">
    <property type="entry name" value="RNA_pol_sigma70"/>
</dbReference>
<dbReference type="RefSeq" id="WP_073588035.1">
    <property type="nucleotide sequence ID" value="NZ_FRFD01000004.1"/>
</dbReference>
<dbReference type="NCBIfam" id="TIGR02937">
    <property type="entry name" value="sigma70-ECF"/>
    <property type="match status" value="1"/>
</dbReference>
<dbReference type="OrthoDB" id="9783788at2"/>
<dbReference type="PANTHER" id="PTHR30603">
    <property type="entry name" value="RNA POLYMERASE SIGMA FACTOR RPO"/>
    <property type="match status" value="1"/>
</dbReference>
<dbReference type="GO" id="GO:0003677">
    <property type="term" value="F:DNA binding"/>
    <property type="evidence" value="ECO:0007669"/>
    <property type="project" value="UniProtKB-KW"/>
</dbReference>
<dbReference type="Proteomes" id="UP000184612">
    <property type="component" value="Unassembled WGS sequence"/>
</dbReference>
<evidence type="ECO:0000259" key="5">
    <source>
        <dbReference type="Pfam" id="PF04542"/>
    </source>
</evidence>
<gene>
    <name evidence="7" type="ORF">SAMN02745217_01284</name>
</gene>
<dbReference type="InterPro" id="IPR050239">
    <property type="entry name" value="Sigma-70_RNA_pol_init_factors"/>
</dbReference>
<dbReference type="InterPro" id="IPR013325">
    <property type="entry name" value="RNA_pol_sigma_r2"/>
</dbReference>
<protein>
    <submittedName>
        <fullName evidence="7">Sigma-70, region 4</fullName>
    </submittedName>
</protein>
<dbReference type="PRINTS" id="PR00046">
    <property type="entry name" value="SIGMA70FCT"/>
</dbReference>
<dbReference type="PANTHER" id="PTHR30603:SF47">
    <property type="entry name" value="RNA POLYMERASE SIGMA FACTOR SIGD, CHLOROPLASTIC"/>
    <property type="match status" value="1"/>
</dbReference>
<dbReference type="InterPro" id="IPR007627">
    <property type="entry name" value="RNA_pol_sigma70_r2"/>
</dbReference>
<name>A0A1M7Y3J0_9FIRM</name>
<dbReference type="AlphaFoldDB" id="A0A1M7Y3J0"/>
<keyword evidence="4" id="KW-0804">Transcription</keyword>
<evidence type="ECO:0000256" key="1">
    <source>
        <dbReference type="ARBA" id="ARBA00023015"/>
    </source>
</evidence>
<organism evidence="7 8">
    <name type="scientific">Anaerocolumna xylanovorans DSM 12503</name>
    <dbReference type="NCBI Taxonomy" id="1121345"/>
    <lineage>
        <taxon>Bacteria</taxon>
        <taxon>Bacillati</taxon>
        <taxon>Bacillota</taxon>
        <taxon>Clostridia</taxon>
        <taxon>Lachnospirales</taxon>
        <taxon>Lachnospiraceae</taxon>
        <taxon>Anaerocolumna</taxon>
    </lineage>
</organism>
<proteinExistence type="predicted"/>
<reference evidence="7 8" key="1">
    <citation type="submission" date="2016-12" db="EMBL/GenBank/DDBJ databases">
        <authorList>
            <person name="Song W.-J."/>
            <person name="Kurnit D.M."/>
        </authorList>
    </citation>
    <scope>NUCLEOTIDE SEQUENCE [LARGE SCALE GENOMIC DNA]</scope>
    <source>
        <strain evidence="7 8">DSM 12503</strain>
    </source>
</reference>
<dbReference type="GO" id="GO:0006352">
    <property type="term" value="P:DNA-templated transcription initiation"/>
    <property type="evidence" value="ECO:0007669"/>
    <property type="project" value="InterPro"/>
</dbReference>
<keyword evidence="3" id="KW-0238">DNA-binding</keyword>
<dbReference type="EMBL" id="FRFD01000004">
    <property type="protein sequence ID" value="SHO46775.1"/>
    <property type="molecule type" value="Genomic_DNA"/>
</dbReference>
<dbReference type="GO" id="GO:0016987">
    <property type="term" value="F:sigma factor activity"/>
    <property type="evidence" value="ECO:0007669"/>
    <property type="project" value="UniProtKB-KW"/>
</dbReference>
<dbReference type="Gene3D" id="1.20.120.1810">
    <property type="match status" value="1"/>
</dbReference>
<feature type="domain" description="RNA polymerase sigma-70 region 4" evidence="6">
    <location>
        <begin position="216"/>
        <end position="248"/>
    </location>
</feature>
<accession>A0A1M7Y3J0</accession>
<dbReference type="InterPro" id="IPR036388">
    <property type="entry name" value="WH-like_DNA-bd_sf"/>
</dbReference>
<keyword evidence="1" id="KW-0805">Transcription regulation</keyword>
<dbReference type="InterPro" id="IPR013324">
    <property type="entry name" value="RNA_pol_sigma_r3/r4-like"/>
</dbReference>
<dbReference type="SUPFAM" id="SSF88946">
    <property type="entry name" value="Sigma2 domain of RNA polymerase sigma factors"/>
    <property type="match status" value="1"/>
</dbReference>
<dbReference type="SUPFAM" id="SSF88659">
    <property type="entry name" value="Sigma3 and sigma4 domains of RNA polymerase sigma factors"/>
    <property type="match status" value="2"/>
</dbReference>
<evidence type="ECO:0000256" key="3">
    <source>
        <dbReference type="ARBA" id="ARBA00023125"/>
    </source>
</evidence>
<feature type="domain" description="RNA polymerase sigma-70 region 2" evidence="5">
    <location>
        <begin position="24"/>
        <end position="96"/>
    </location>
</feature>
<dbReference type="Pfam" id="PF04542">
    <property type="entry name" value="Sigma70_r2"/>
    <property type="match status" value="1"/>
</dbReference>
<keyword evidence="8" id="KW-1185">Reference proteome</keyword>